<comment type="similarity">
    <text evidence="1">Belongs to the short-chain dehydrogenases/reductases (SDR) family.</text>
</comment>
<accession>A0A4R6ADB3</accession>
<dbReference type="Gene3D" id="3.40.50.720">
    <property type="entry name" value="NAD(P)-binding Rossmann-like Domain"/>
    <property type="match status" value="1"/>
</dbReference>
<dbReference type="FunFam" id="3.40.50.720:FF:000084">
    <property type="entry name" value="Short-chain dehydrogenase reductase"/>
    <property type="match status" value="1"/>
</dbReference>
<proteinExistence type="inferred from homology"/>
<dbReference type="InterPro" id="IPR057326">
    <property type="entry name" value="KR_dom"/>
</dbReference>
<keyword evidence="4" id="KW-1185">Reference proteome</keyword>
<comment type="caution">
    <text evidence="3">The sequence shown here is derived from an EMBL/GenBank/DDBJ whole genome shotgun (WGS) entry which is preliminary data.</text>
</comment>
<dbReference type="PANTHER" id="PTHR42760">
    <property type="entry name" value="SHORT-CHAIN DEHYDROGENASES/REDUCTASES FAMILY MEMBER"/>
    <property type="match status" value="1"/>
</dbReference>
<name>A0A4R6ADB3_9RHOB</name>
<dbReference type="OrthoDB" id="9790146at2"/>
<organism evidence="3 4">
    <name type="scientific">Palleronia sediminis</name>
    <dbReference type="NCBI Taxonomy" id="2547833"/>
    <lineage>
        <taxon>Bacteria</taxon>
        <taxon>Pseudomonadati</taxon>
        <taxon>Pseudomonadota</taxon>
        <taxon>Alphaproteobacteria</taxon>
        <taxon>Rhodobacterales</taxon>
        <taxon>Roseobacteraceae</taxon>
        <taxon>Palleronia</taxon>
    </lineage>
</organism>
<feature type="domain" description="Ketoreductase" evidence="2">
    <location>
        <begin position="7"/>
        <end position="181"/>
    </location>
</feature>
<reference evidence="3 4" key="1">
    <citation type="submission" date="2019-03" db="EMBL/GenBank/DDBJ databases">
        <title>Primorskyibacter sp. SS33 isolated from sediments.</title>
        <authorList>
            <person name="Xunke S."/>
        </authorList>
    </citation>
    <scope>NUCLEOTIDE SEQUENCE [LARGE SCALE GENOMIC DNA]</scope>
    <source>
        <strain evidence="3 4">SS33</strain>
    </source>
</reference>
<dbReference type="InterPro" id="IPR036291">
    <property type="entry name" value="NAD(P)-bd_dom_sf"/>
</dbReference>
<dbReference type="RefSeq" id="WP_133396456.1">
    <property type="nucleotide sequence ID" value="NZ_SNAA01000006.1"/>
</dbReference>
<evidence type="ECO:0000256" key="1">
    <source>
        <dbReference type="ARBA" id="ARBA00006484"/>
    </source>
</evidence>
<protein>
    <submittedName>
        <fullName evidence="3">SDR family oxidoreductase</fullName>
    </submittedName>
</protein>
<dbReference type="PROSITE" id="PS00061">
    <property type="entry name" value="ADH_SHORT"/>
    <property type="match status" value="1"/>
</dbReference>
<dbReference type="GO" id="GO:0016616">
    <property type="term" value="F:oxidoreductase activity, acting on the CH-OH group of donors, NAD or NADP as acceptor"/>
    <property type="evidence" value="ECO:0007669"/>
    <property type="project" value="TreeGrafter"/>
</dbReference>
<gene>
    <name evidence="3" type="ORF">E2L08_07530</name>
</gene>
<dbReference type="SMART" id="SM00822">
    <property type="entry name" value="PKS_KR"/>
    <property type="match status" value="1"/>
</dbReference>
<sequence>MTLLQNRTALITGAARGIGRAVAKAFSEAGARLILADLEAPDTDGFHAARAIALDVTDGAATTNVFSELERDGWLPDIVVPNAGILHLADITNMEEAQFTAIIDVNLHGAFLTAREAARCLPAGSVIIFTSSLFGVQASAENAAYSASKFGVTGLMQAMAADLALRGIRVNAVAPGQIQTEMIEKLVAARRAEGKSDPRDRLITRIPMGRLGQPEEVAGAFVWLASDLATYVTGQTIVVDGGWQVG</sequence>
<evidence type="ECO:0000259" key="2">
    <source>
        <dbReference type="SMART" id="SM00822"/>
    </source>
</evidence>
<evidence type="ECO:0000313" key="3">
    <source>
        <dbReference type="EMBL" id="TDL81177.1"/>
    </source>
</evidence>
<dbReference type="InterPro" id="IPR020904">
    <property type="entry name" value="Sc_DH/Rdtase_CS"/>
</dbReference>
<dbReference type="GO" id="GO:0030497">
    <property type="term" value="P:fatty acid elongation"/>
    <property type="evidence" value="ECO:0007669"/>
    <property type="project" value="TreeGrafter"/>
</dbReference>
<dbReference type="PANTHER" id="PTHR42760:SF135">
    <property type="entry name" value="BLL7886 PROTEIN"/>
    <property type="match status" value="1"/>
</dbReference>
<dbReference type="PRINTS" id="PR00081">
    <property type="entry name" value="GDHRDH"/>
</dbReference>
<dbReference type="EMBL" id="SNAA01000006">
    <property type="protein sequence ID" value="TDL81177.1"/>
    <property type="molecule type" value="Genomic_DNA"/>
</dbReference>
<dbReference type="InterPro" id="IPR002347">
    <property type="entry name" value="SDR_fam"/>
</dbReference>
<dbReference type="Proteomes" id="UP000295701">
    <property type="component" value="Unassembled WGS sequence"/>
</dbReference>
<dbReference type="AlphaFoldDB" id="A0A4R6ADB3"/>
<dbReference type="SUPFAM" id="SSF51735">
    <property type="entry name" value="NAD(P)-binding Rossmann-fold domains"/>
    <property type="match status" value="1"/>
</dbReference>
<dbReference type="Pfam" id="PF13561">
    <property type="entry name" value="adh_short_C2"/>
    <property type="match status" value="1"/>
</dbReference>
<evidence type="ECO:0000313" key="4">
    <source>
        <dbReference type="Proteomes" id="UP000295701"/>
    </source>
</evidence>